<comment type="subcellular location">
    <subcellularLocation>
        <location evidence="1">Cell membrane</location>
        <topology evidence="1">Multi-pass membrane protein</topology>
    </subcellularLocation>
</comment>
<evidence type="ECO:0000256" key="1">
    <source>
        <dbReference type="ARBA" id="ARBA00004651"/>
    </source>
</evidence>
<keyword evidence="3" id="KW-1003">Cell membrane</keyword>
<proteinExistence type="predicted"/>
<dbReference type="AlphaFoldDB" id="A0A6J6GK89"/>
<keyword evidence="6 7" id="KW-0472">Membrane</keyword>
<dbReference type="InterPro" id="IPR000515">
    <property type="entry name" value="MetI-like"/>
</dbReference>
<dbReference type="Gene3D" id="1.10.3720.10">
    <property type="entry name" value="MetI-like"/>
    <property type="match status" value="1"/>
</dbReference>
<feature type="transmembrane region" description="Helical" evidence="7">
    <location>
        <begin position="20"/>
        <end position="37"/>
    </location>
</feature>
<evidence type="ECO:0000256" key="6">
    <source>
        <dbReference type="ARBA" id="ARBA00023136"/>
    </source>
</evidence>
<sequence length="301" mass="32612">MTTVATIKKNHEIARRVRRAILFVVSLLFVAAAWELYKVVGPETGGKIFGWKLLPRSNNNAMPHVWDMLMRYNRPELRGSDRKIWSVVLAGAWFSFRLALVGFAIGSTLGLGLSILMARFKIAERGILPYLVVSQTVPLIALAPLVVSWGGKLSIAGWTWPRWMSAAVLGAFLAFFPVAVGALKGLTSAPSASLELMDSYAASWWQTLRKLRFPAAIPFIVPSLKLAASASVIGVVVAEISTGLKGGIGRLIIEYAREATSDPAKVFTAVFGAAALGLAMSGFVTLADMYMMRNRPKEASV</sequence>
<evidence type="ECO:0000313" key="9">
    <source>
        <dbReference type="EMBL" id="CAB4600093.1"/>
    </source>
</evidence>
<evidence type="ECO:0000259" key="8">
    <source>
        <dbReference type="PROSITE" id="PS50928"/>
    </source>
</evidence>
<protein>
    <submittedName>
        <fullName evidence="9">Unannotated protein</fullName>
    </submittedName>
</protein>
<evidence type="ECO:0000256" key="7">
    <source>
        <dbReference type="SAM" id="Phobius"/>
    </source>
</evidence>
<keyword evidence="4 7" id="KW-0812">Transmembrane</keyword>
<evidence type="ECO:0000256" key="5">
    <source>
        <dbReference type="ARBA" id="ARBA00022989"/>
    </source>
</evidence>
<dbReference type="PANTHER" id="PTHR30151">
    <property type="entry name" value="ALKANE SULFONATE ABC TRANSPORTER-RELATED, MEMBRANE SUBUNIT"/>
    <property type="match status" value="1"/>
</dbReference>
<feature type="transmembrane region" description="Helical" evidence="7">
    <location>
        <begin position="84"/>
        <end position="116"/>
    </location>
</feature>
<dbReference type="EMBL" id="CAEZUK010000089">
    <property type="protein sequence ID" value="CAB4600093.1"/>
    <property type="molecule type" value="Genomic_DNA"/>
</dbReference>
<dbReference type="GO" id="GO:0005886">
    <property type="term" value="C:plasma membrane"/>
    <property type="evidence" value="ECO:0007669"/>
    <property type="project" value="UniProtKB-SubCell"/>
</dbReference>
<feature type="transmembrane region" description="Helical" evidence="7">
    <location>
        <begin position="215"/>
        <end position="238"/>
    </location>
</feature>
<evidence type="ECO:0000256" key="4">
    <source>
        <dbReference type="ARBA" id="ARBA00022692"/>
    </source>
</evidence>
<keyword evidence="2" id="KW-0813">Transport</keyword>
<feature type="transmembrane region" description="Helical" evidence="7">
    <location>
        <begin position="266"/>
        <end position="287"/>
    </location>
</feature>
<accession>A0A6J6GK89</accession>
<dbReference type="PROSITE" id="PS50928">
    <property type="entry name" value="ABC_TM1"/>
    <property type="match status" value="1"/>
</dbReference>
<evidence type="ECO:0000256" key="2">
    <source>
        <dbReference type="ARBA" id="ARBA00022448"/>
    </source>
</evidence>
<dbReference type="PANTHER" id="PTHR30151:SF41">
    <property type="entry name" value="ABC TRANSPORTER PERMEASE PROTEIN"/>
    <property type="match status" value="1"/>
</dbReference>
<organism evidence="9">
    <name type="scientific">freshwater metagenome</name>
    <dbReference type="NCBI Taxonomy" id="449393"/>
    <lineage>
        <taxon>unclassified sequences</taxon>
        <taxon>metagenomes</taxon>
        <taxon>ecological metagenomes</taxon>
    </lineage>
</organism>
<gene>
    <name evidence="9" type="ORF">UFOPK1820_00670</name>
</gene>
<feature type="transmembrane region" description="Helical" evidence="7">
    <location>
        <begin position="128"/>
        <end position="151"/>
    </location>
</feature>
<dbReference type="GO" id="GO:0055085">
    <property type="term" value="P:transmembrane transport"/>
    <property type="evidence" value="ECO:0007669"/>
    <property type="project" value="InterPro"/>
</dbReference>
<dbReference type="InterPro" id="IPR035906">
    <property type="entry name" value="MetI-like_sf"/>
</dbReference>
<feature type="domain" description="ABC transmembrane type-1" evidence="8">
    <location>
        <begin position="92"/>
        <end position="288"/>
    </location>
</feature>
<evidence type="ECO:0000256" key="3">
    <source>
        <dbReference type="ARBA" id="ARBA00022475"/>
    </source>
</evidence>
<dbReference type="Pfam" id="PF00528">
    <property type="entry name" value="BPD_transp_1"/>
    <property type="match status" value="1"/>
</dbReference>
<dbReference type="CDD" id="cd06261">
    <property type="entry name" value="TM_PBP2"/>
    <property type="match status" value="1"/>
</dbReference>
<name>A0A6J6GK89_9ZZZZ</name>
<keyword evidence="5 7" id="KW-1133">Transmembrane helix</keyword>
<reference evidence="9" key="1">
    <citation type="submission" date="2020-05" db="EMBL/GenBank/DDBJ databases">
        <authorList>
            <person name="Chiriac C."/>
            <person name="Salcher M."/>
            <person name="Ghai R."/>
            <person name="Kavagutti S V."/>
        </authorList>
    </citation>
    <scope>NUCLEOTIDE SEQUENCE</scope>
</reference>
<dbReference type="SUPFAM" id="SSF161098">
    <property type="entry name" value="MetI-like"/>
    <property type="match status" value="1"/>
</dbReference>
<feature type="transmembrane region" description="Helical" evidence="7">
    <location>
        <begin position="163"/>
        <end position="183"/>
    </location>
</feature>